<evidence type="ECO:0000256" key="10">
    <source>
        <dbReference type="ARBA" id="ARBA00049556"/>
    </source>
</evidence>
<keyword evidence="5" id="KW-0560">Oxidoreductase</keyword>
<dbReference type="FunFam" id="3.40.50.720:FF:000009">
    <property type="entry name" value="Fatty oxidation complex, alpha subunit"/>
    <property type="match status" value="1"/>
</dbReference>
<name>K4KLF0_SIMAS</name>
<keyword evidence="3" id="KW-0276">Fatty acid metabolism</keyword>
<comment type="catalytic activity">
    <reaction evidence="10">
        <text>a (3S)-3-hydroxyacyl-CoA + NAD(+) = a 3-oxoacyl-CoA + NADH + H(+)</text>
        <dbReference type="Rhea" id="RHEA:22432"/>
        <dbReference type="ChEBI" id="CHEBI:15378"/>
        <dbReference type="ChEBI" id="CHEBI:57318"/>
        <dbReference type="ChEBI" id="CHEBI:57540"/>
        <dbReference type="ChEBI" id="CHEBI:57945"/>
        <dbReference type="ChEBI" id="CHEBI:90726"/>
        <dbReference type="EC" id="1.1.1.35"/>
    </reaction>
</comment>
<evidence type="ECO:0000256" key="9">
    <source>
        <dbReference type="ARBA" id="ARBA00023268"/>
    </source>
</evidence>
<dbReference type="GO" id="GO:0004300">
    <property type="term" value="F:enoyl-CoA hydratase activity"/>
    <property type="evidence" value="ECO:0007669"/>
    <property type="project" value="TreeGrafter"/>
</dbReference>
<dbReference type="InterPro" id="IPR008927">
    <property type="entry name" value="6-PGluconate_DH-like_C_sf"/>
</dbReference>
<dbReference type="InterPro" id="IPR006176">
    <property type="entry name" value="3-OHacyl-CoA_DH_NAD-bd"/>
</dbReference>
<dbReference type="Pfam" id="PF02737">
    <property type="entry name" value="3HCDH_N"/>
    <property type="match status" value="1"/>
</dbReference>
<comment type="pathway">
    <text evidence="1">Lipid metabolism; fatty acid beta-oxidation.</text>
</comment>
<evidence type="ECO:0000256" key="5">
    <source>
        <dbReference type="ARBA" id="ARBA00023002"/>
    </source>
</evidence>
<dbReference type="eggNOG" id="COG1024">
    <property type="taxonomic scope" value="Bacteria"/>
</dbReference>
<dbReference type="Gene3D" id="3.90.226.10">
    <property type="entry name" value="2-enoyl-CoA Hydratase, Chain A, domain 1"/>
    <property type="match status" value="1"/>
</dbReference>
<keyword evidence="8" id="KW-0456">Lyase</keyword>
<evidence type="ECO:0000313" key="13">
    <source>
        <dbReference type="EMBL" id="AFU98888.1"/>
    </source>
</evidence>
<dbReference type="Gene3D" id="1.10.1040.50">
    <property type="match status" value="1"/>
</dbReference>
<evidence type="ECO:0000259" key="12">
    <source>
        <dbReference type="Pfam" id="PF02737"/>
    </source>
</evidence>
<dbReference type="KEGG" id="saga:M5M_08495"/>
<dbReference type="UniPathway" id="UPA00659"/>
<dbReference type="AlphaFoldDB" id="K4KLF0"/>
<dbReference type="PANTHER" id="PTHR43612">
    <property type="entry name" value="TRIFUNCTIONAL ENZYME SUBUNIT ALPHA"/>
    <property type="match status" value="1"/>
</dbReference>
<sequence length="664" mass="71239">MVITSAKKVFFAGGDLNELLAAKPGDEAAFFAMVEKIKSQLRALERLPVPVVAAINGAALGGGFEICLACNYRVAVDSPAVSLGLPEVSLGLLPGGGGIVRMVNLLGLEAALPYLLEGKKADAGRALAAGLIHATVADQSQLVPAAKAWIASQVDNPDAALQPWDHKGHKIPGGSAGSPKLAQLLAIAPAMLAQKTRGLLPAPEKILDCAVEAARLDFDTALRKEGRAFTELVMTPEAKNMITTFFFQLNKINAGASRPDNIAPHTVKKLGVLGAGMMGQGIAYVAAKVGIDVVLKDISMAAAEKGKAYSAKLVEKQVARGRLDLAGAEALLARIQPTERDQDLAGCDLIIEAVFEQIDLKNKITLGTEQYLSDDGFWGSNTSSLPITQLAEASAHPEKFIGIHFFSPVDKMPLVEIICGKKTSDETLARAFDFVRQIKKTPIVVNDSLAFFTSRTFSTYLDEAARMVVEGIHPVVVDNLGKAVGMPVGPLTVHDEVSLELTRKIHQTWADMGVENQWGEHDAMAEIIKTLVVEHGRGGKHYNGGYFDYGDQGKTIWPGLLDKYFDGGNATPEQDIKDRLLFRQVIETLKCLESGVLRSVADANIGSIMGIGAPVHTGGFVQFINTYGLERFRARCAELADAYGERFKCPAIVSEKIERAETFN</sequence>
<dbReference type="PANTHER" id="PTHR43612:SF3">
    <property type="entry name" value="TRIFUNCTIONAL ENZYME SUBUNIT ALPHA, MITOCHONDRIAL"/>
    <property type="match status" value="1"/>
</dbReference>
<dbReference type="InterPro" id="IPR029045">
    <property type="entry name" value="ClpP/crotonase-like_dom_sf"/>
</dbReference>
<keyword evidence="6" id="KW-0520">NAD</keyword>
<dbReference type="GO" id="GO:0006635">
    <property type="term" value="P:fatty acid beta-oxidation"/>
    <property type="evidence" value="ECO:0007669"/>
    <property type="project" value="UniProtKB-UniPathway"/>
</dbReference>
<evidence type="ECO:0000256" key="2">
    <source>
        <dbReference type="ARBA" id="ARBA00007005"/>
    </source>
</evidence>
<dbReference type="InterPro" id="IPR036291">
    <property type="entry name" value="NAD(P)-bd_dom_sf"/>
</dbReference>
<feature type="domain" description="3-hydroxyacyl-CoA dehydrogenase NAD binding" evidence="12">
    <location>
        <begin position="269"/>
        <end position="447"/>
    </location>
</feature>
<dbReference type="InterPro" id="IPR050136">
    <property type="entry name" value="FA_oxidation_alpha_subunit"/>
</dbReference>
<keyword evidence="14" id="KW-1185">Reference proteome</keyword>
<keyword evidence="7" id="KW-0443">Lipid metabolism</keyword>
<dbReference type="SUPFAM" id="SSF51735">
    <property type="entry name" value="NAD(P)-binding Rossmann-fold domains"/>
    <property type="match status" value="1"/>
</dbReference>
<dbReference type="SUPFAM" id="SSF52096">
    <property type="entry name" value="ClpP/crotonase"/>
    <property type="match status" value="1"/>
</dbReference>
<evidence type="ECO:0000256" key="1">
    <source>
        <dbReference type="ARBA" id="ARBA00005005"/>
    </source>
</evidence>
<reference evidence="13 14" key="1">
    <citation type="journal article" date="2013" name="Genome Announc.">
        <title>Complete genome sequence of Simiduia agarivorans SA1(T), a marine bacterium able to degrade a variety of polysaccharides.</title>
        <authorList>
            <person name="Lin S.Y."/>
            <person name="Shieh W.Y."/>
            <person name="Chen J.S."/>
            <person name="Tang S.L."/>
        </authorList>
    </citation>
    <scope>NUCLEOTIDE SEQUENCE [LARGE SCALE GENOMIC DNA]</scope>
    <source>
        <strain evidence="14">DSM 21679 / JCM 13881 / BCRC 17597 / SA1</strain>
    </source>
</reference>
<dbReference type="SUPFAM" id="SSF48179">
    <property type="entry name" value="6-phosphogluconate dehydrogenase C-terminal domain-like"/>
    <property type="match status" value="2"/>
</dbReference>
<evidence type="ECO:0000256" key="3">
    <source>
        <dbReference type="ARBA" id="ARBA00022832"/>
    </source>
</evidence>
<evidence type="ECO:0000256" key="6">
    <source>
        <dbReference type="ARBA" id="ARBA00023027"/>
    </source>
</evidence>
<dbReference type="Pfam" id="PF00725">
    <property type="entry name" value="3HCDH"/>
    <property type="match status" value="1"/>
</dbReference>
<evidence type="ECO:0000256" key="8">
    <source>
        <dbReference type="ARBA" id="ARBA00023239"/>
    </source>
</evidence>
<gene>
    <name evidence="13" type="ordered locus">M5M_08495</name>
</gene>
<evidence type="ECO:0000313" key="14">
    <source>
        <dbReference type="Proteomes" id="UP000000466"/>
    </source>
</evidence>
<evidence type="ECO:0000256" key="7">
    <source>
        <dbReference type="ARBA" id="ARBA00023098"/>
    </source>
</evidence>
<dbReference type="eggNOG" id="COG1250">
    <property type="taxonomic scope" value="Bacteria"/>
</dbReference>
<keyword evidence="9" id="KW-0511">Multifunctional enzyme</keyword>
<dbReference type="Proteomes" id="UP000000466">
    <property type="component" value="Chromosome"/>
</dbReference>
<organism evidence="13 14">
    <name type="scientific">Simiduia agarivorans (strain DSM 21679 / JCM 13881 / BCRC 17597 / SA1)</name>
    <dbReference type="NCBI Taxonomy" id="1117647"/>
    <lineage>
        <taxon>Bacteria</taxon>
        <taxon>Pseudomonadati</taxon>
        <taxon>Pseudomonadota</taxon>
        <taxon>Gammaproteobacteria</taxon>
        <taxon>Cellvibrionales</taxon>
        <taxon>Cellvibrionaceae</taxon>
        <taxon>Simiduia</taxon>
    </lineage>
</organism>
<dbReference type="EMBL" id="CP003746">
    <property type="protein sequence ID" value="AFU98888.1"/>
    <property type="molecule type" value="Genomic_DNA"/>
</dbReference>
<evidence type="ECO:0000259" key="11">
    <source>
        <dbReference type="Pfam" id="PF00725"/>
    </source>
</evidence>
<dbReference type="InterPro" id="IPR006108">
    <property type="entry name" value="3HC_DH_C"/>
</dbReference>
<protein>
    <submittedName>
        <fullName evidence="13">3-hydroxyacyl-CoA dehydrogenase</fullName>
    </submittedName>
</protein>
<dbReference type="STRING" id="1117647.M5M_08495"/>
<dbReference type="InterPro" id="IPR001753">
    <property type="entry name" value="Enoyl-CoA_hydra/iso"/>
</dbReference>
<dbReference type="HOGENOM" id="CLU_009834_16_0_6"/>
<proteinExistence type="inferred from homology"/>
<dbReference type="GO" id="GO:0016509">
    <property type="term" value="F:long-chain (3S)-3-hydroxyacyl-CoA dehydrogenase (NAD+) activity"/>
    <property type="evidence" value="ECO:0007669"/>
    <property type="project" value="TreeGrafter"/>
</dbReference>
<dbReference type="Gene3D" id="3.40.50.720">
    <property type="entry name" value="NAD(P)-binding Rossmann-like Domain"/>
    <property type="match status" value="1"/>
</dbReference>
<evidence type="ECO:0000256" key="4">
    <source>
        <dbReference type="ARBA" id="ARBA00022963"/>
    </source>
</evidence>
<dbReference type="CDD" id="cd06558">
    <property type="entry name" value="crotonase-like"/>
    <property type="match status" value="1"/>
</dbReference>
<feature type="domain" description="3-hydroxyacyl-CoA dehydrogenase C-terminal" evidence="11">
    <location>
        <begin position="451"/>
        <end position="548"/>
    </location>
</feature>
<dbReference type="GO" id="GO:0070403">
    <property type="term" value="F:NAD+ binding"/>
    <property type="evidence" value="ECO:0007669"/>
    <property type="project" value="InterPro"/>
</dbReference>
<keyword evidence="4" id="KW-0442">Lipid degradation</keyword>
<accession>K4KLF0</accession>
<dbReference type="Pfam" id="PF00378">
    <property type="entry name" value="ECH_1"/>
    <property type="match status" value="1"/>
</dbReference>
<comment type="similarity">
    <text evidence="2">In the central section; belongs to the 3-hydroxyacyl-CoA dehydrogenase family.</text>
</comment>